<dbReference type="EMBL" id="CABFNP030001333">
    <property type="protein sequence ID" value="CAI6099965.1"/>
    <property type="molecule type" value="Genomic_DNA"/>
</dbReference>
<accession>A0AA35QDJ1</accession>
<dbReference type="AlphaFoldDB" id="A0AA35QDJ1"/>
<sequence length="430" mass="48423">MNDSTYEEELQMLEFDEINSEFLSHPEYETSLNSDVEICSKEPRKDGSRSPLSGEAAQSIIPSADRERLLAKQALIALTFRAPFRSQQKNHDLFSPNCKRESAIYLRHPGIFKDVDQVNIICQPRGLLSREWNALSRTANSNLKPLFSQKERSQHSLSNAAIFGLLGMMKSAFDTKWYEFSFDIVEDKERLCTTIKLRNCKGTGGVPKTQKPIEVGQVHESKFNACRPISLLIIWALRIGAVKETSWEKLLSTMRKGPSNAFVWSRPDMPVFCSKAPDATLKLKTPASSATSKSIPRTAAQTAGLLAIPNTHDIRELAHLPSLGDNNYDAAWRALGHTPNSLQNGVRDLYIVFSVVDTWNMRLALKHPLPGDTHALAYCDESFKRERVLAGGVDELSEEFGLNPTEKGKKNIEILHHKDRLYREWVNTKA</sequence>
<evidence type="ECO:0000313" key="1">
    <source>
        <dbReference type="EMBL" id="CAI6099965.1"/>
    </source>
</evidence>
<name>A0AA35QDJ1_9HYPO</name>
<gene>
    <name evidence="1" type="ORF">CCHLO57077_00014099</name>
</gene>
<keyword evidence="2" id="KW-1185">Reference proteome</keyword>
<evidence type="ECO:0000313" key="2">
    <source>
        <dbReference type="Proteomes" id="UP001160390"/>
    </source>
</evidence>
<comment type="caution">
    <text evidence="1">The sequence shown here is derived from an EMBL/GenBank/DDBJ whole genome shotgun (WGS) entry which is preliminary data.</text>
</comment>
<organism evidence="1 2">
    <name type="scientific">Clonostachys chloroleuca</name>
    <dbReference type="NCBI Taxonomy" id="1926264"/>
    <lineage>
        <taxon>Eukaryota</taxon>
        <taxon>Fungi</taxon>
        <taxon>Dikarya</taxon>
        <taxon>Ascomycota</taxon>
        <taxon>Pezizomycotina</taxon>
        <taxon>Sordariomycetes</taxon>
        <taxon>Hypocreomycetidae</taxon>
        <taxon>Hypocreales</taxon>
        <taxon>Bionectriaceae</taxon>
        <taxon>Clonostachys</taxon>
    </lineage>
</organism>
<reference evidence="1" key="1">
    <citation type="submission" date="2023-01" db="EMBL/GenBank/DDBJ databases">
        <authorList>
            <person name="Piombo E."/>
        </authorList>
    </citation>
    <scope>NUCLEOTIDE SEQUENCE</scope>
</reference>
<protein>
    <submittedName>
        <fullName evidence="1">Uncharacterized protein</fullName>
    </submittedName>
</protein>
<dbReference type="Proteomes" id="UP001160390">
    <property type="component" value="Unassembled WGS sequence"/>
</dbReference>
<proteinExistence type="predicted"/>